<feature type="compositionally biased region" description="Gly residues" evidence="8">
    <location>
        <begin position="1"/>
        <end position="15"/>
    </location>
</feature>
<dbReference type="Pfam" id="PF00076">
    <property type="entry name" value="RRM_1"/>
    <property type="match status" value="2"/>
</dbReference>
<evidence type="ECO:0000259" key="9">
    <source>
        <dbReference type="PROSITE" id="PS50102"/>
    </source>
</evidence>
<dbReference type="PROSITE" id="PS50102">
    <property type="entry name" value="RRM"/>
    <property type="match status" value="2"/>
</dbReference>
<dbReference type="KEGG" id="csl:COCSUDRAFT_41038"/>
<dbReference type="STRING" id="574566.I0Z245"/>
<comment type="caution">
    <text evidence="11">The sequence shown here is derived from an EMBL/GenBank/DDBJ whole genome shotgun (WGS) entry which is preliminary data.</text>
</comment>
<feature type="compositionally biased region" description="Basic and acidic residues" evidence="8">
    <location>
        <begin position="72"/>
        <end position="82"/>
    </location>
</feature>
<dbReference type="InterPro" id="IPR036443">
    <property type="entry name" value="Znf_RanBP2_sf"/>
</dbReference>
<dbReference type="GeneID" id="17042715"/>
<dbReference type="PANTHER" id="PTHR13948:SF3">
    <property type="entry name" value="FI21118P1"/>
    <property type="match status" value="1"/>
</dbReference>
<dbReference type="SMART" id="SM00360">
    <property type="entry name" value="RRM"/>
    <property type="match status" value="2"/>
</dbReference>
<proteinExistence type="predicted"/>
<dbReference type="SUPFAM" id="SSF90209">
    <property type="entry name" value="Ran binding protein zinc finger-like"/>
    <property type="match status" value="1"/>
</dbReference>
<evidence type="ECO:0000259" key="10">
    <source>
        <dbReference type="PROSITE" id="PS50199"/>
    </source>
</evidence>
<dbReference type="eggNOG" id="KOG0154">
    <property type="taxonomic scope" value="Eukaryota"/>
</dbReference>
<dbReference type="GO" id="GO:0005634">
    <property type="term" value="C:nucleus"/>
    <property type="evidence" value="ECO:0007669"/>
    <property type="project" value="UniProtKB-SubCell"/>
</dbReference>
<accession>I0Z245</accession>
<evidence type="ECO:0000256" key="8">
    <source>
        <dbReference type="SAM" id="MobiDB-lite"/>
    </source>
</evidence>
<gene>
    <name evidence="11" type="ORF">COCSUDRAFT_41038</name>
</gene>
<evidence type="ECO:0000313" key="12">
    <source>
        <dbReference type="Proteomes" id="UP000007264"/>
    </source>
</evidence>
<dbReference type="PANTHER" id="PTHR13948">
    <property type="entry name" value="RNA-BINDING PROTEIN"/>
    <property type="match status" value="1"/>
</dbReference>
<feature type="domain" description="RRM" evidence="9">
    <location>
        <begin position="127"/>
        <end position="207"/>
    </location>
</feature>
<keyword evidence="12" id="KW-1185">Reference proteome</keyword>
<keyword evidence="3 7" id="KW-0863">Zinc-finger</keyword>
<dbReference type="InterPro" id="IPR041591">
    <property type="entry name" value="OCRE"/>
</dbReference>
<feature type="region of interest" description="Disordered" evidence="8">
    <location>
        <begin position="61"/>
        <end position="120"/>
    </location>
</feature>
<feature type="domain" description="RanBP2-type" evidence="10">
    <location>
        <begin position="218"/>
        <end position="249"/>
    </location>
</feature>
<evidence type="ECO:0000313" key="11">
    <source>
        <dbReference type="EMBL" id="EIE24714.1"/>
    </source>
</evidence>
<keyword evidence="5" id="KW-0539">Nucleus</keyword>
<evidence type="ECO:0000256" key="4">
    <source>
        <dbReference type="ARBA" id="ARBA00022833"/>
    </source>
</evidence>
<feature type="region of interest" description="Disordered" evidence="8">
    <location>
        <begin position="505"/>
        <end position="576"/>
    </location>
</feature>
<evidence type="ECO:0000256" key="6">
    <source>
        <dbReference type="PROSITE-ProRule" id="PRU00176"/>
    </source>
</evidence>
<dbReference type="InterPro" id="IPR035979">
    <property type="entry name" value="RBD_domain_sf"/>
</dbReference>
<name>I0Z245_COCSC</name>
<organism evidence="11 12">
    <name type="scientific">Coccomyxa subellipsoidea (strain C-169)</name>
    <name type="common">Green microalga</name>
    <dbReference type="NCBI Taxonomy" id="574566"/>
    <lineage>
        <taxon>Eukaryota</taxon>
        <taxon>Viridiplantae</taxon>
        <taxon>Chlorophyta</taxon>
        <taxon>core chlorophytes</taxon>
        <taxon>Trebouxiophyceae</taxon>
        <taxon>Trebouxiophyceae incertae sedis</taxon>
        <taxon>Coccomyxaceae</taxon>
        <taxon>Coccomyxa</taxon>
        <taxon>Coccomyxa subellipsoidea</taxon>
    </lineage>
</organism>
<dbReference type="PROSITE" id="PS50199">
    <property type="entry name" value="ZF_RANBP2_2"/>
    <property type="match status" value="1"/>
</dbReference>
<feature type="compositionally biased region" description="Low complexity" evidence="8">
    <location>
        <begin position="519"/>
        <end position="539"/>
    </location>
</feature>
<dbReference type="InterPro" id="IPR012677">
    <property type="entry name" value="Nucleotide-bd_a/b_plait_sf"/>
</dbReference>
<dbReference type="AlphaFoldDB" id="I0Z245"/>
<evidence type="ECO:0000256" key="7">
    <source>
        <dbReference type="PROSITE-ProRule" id="PRU00322"/>
    </source>
</evidence>
<dbReference type="GO" id="GO:0008270">
    <property type="term" value="F:zinc ion binding"/>
    <property type="evidence" value="ECO:0007669"/>
    <property type="project" value="UniProtKB-KW"/>
</dbReference>
<dbReference type="SUPFAM" id="SSF54928">
    <property type="entry name" value="RNA-binding domain, RBD"/>
    <property type="match status" value="2"/>
</dbReference>
<dbReference type="EMBL" id="AGSI01000005">
    <property type="protein sequence ID" value="EIE24714.1"/>
    <property type="molecule type" value="Genomic_DNA"/>
</dbReference>
<feature type="compositionally biased region" description="Basic and acidic residues" evidence="8">
    <location>
        <begin position="505"/>
        <end position="518"/>
    </location>
</feature>
<dbReference type="GO" id="GO:0000398">
    <property type="term" value="P:mRNA splicing, via spliceosome"/>
    <property type="evidence" value="ECO:0007669"/>
    <property type="project" value="TreeGrafter"/>
</dbReference>
<keyword evidence="6" id="KW-0694">RNA-binding</keyword>
<reference evidence="11 12" key="1">
    <citation type="journal article" date="2012" name="Genome Biol.">
        <title>The genome of the polar eukaryotic microalga coccomyxa subellipsoidea reveals traits of cold adaptation.</title>
        <authorList>
            <person name="Blanc G."/>
            <person name="Agarkova I."/>
            <person name="Grimwood J."/>
            <person name="Kuo A."/>
            <person name="Brueggeman A."/>
            <person name="Dunigan D."/>
            <person name="Gurnon J."/>
            <person name="Ladunga I."/>
            <person name="Lindquist E."/>
            <person name="Lucas S."/>
            <person name="Pangilinan J."/>
            <person name="Proschold T."/>
            <person name="Salamov A."/>
            <person name="Schmutz J."/>
            <person name="Weeks D."/>
            <person name="Yamada T."/>
            <person name="Claverie J.M."/>
            <person name="Grigoriev I."/>
            <person name="Van Etten J."/>
            <person name="Lomsadze A."/>
            <person name="Borodovsky M."/>
        </authorList>
    </citation>
    <scope>NUCLEOTIDE SEQUENCE [LARGE SCALE GENOMIC DNA]</scope>
    <source>
        <strain evidence="11 12">C-169</strain>
    </source>
</reference>
<dbReference type="RefSeq" id="XP_005649258.1">
    <property type="nucleotide sequence ID" value="XM_005649201.1"/>
</dbReference>
<dbReference type="PROSITE" id="PS01358">
    <property type="entry name" value="ZF_RANBP2_1"/>
    <property type="match status" value="1"/>
</dbReference>
<dbReference type="SMART" id="SM00547">
    <property type="entry name" value="ZnF_RBZ"/>
    <property type="match status" value="1"/>
</dbReference>
<dbReference type="GO" id="GO:0003723">
    <property type="term" value="F:RNA binding"/>
    <property type="evidence" value="ECO:0007669"/>
    <property type="project" value="UniProtKB-UniRule"/>
</dbReference>
<comment type="subcellular location">
    <subcellularLocation>
        <location evidence="1">Nucleus</location>
    </subcellularLocation>
</comment>
<dbReference type="OrthoDB" id="439808at2759"/>
<sequence>MGTGGLKGGVTGAGKGRQKRILTEDIVPDPGPGTAHLIDITADAYSGYSAYGANLEAGLEGDISAPAQPPDARGRSGDRYGSEEGEEPYDFKAAAWSDEDQSSDWAERAGRSHRRRRRGWRDDQPSATLYVRGVPEEAEEADFYLLLSGFPGVRQVRVSRDRSTGRSKGYAFVDFDSVESARALMESEAAEELKLMGQSLQLEYSVSPQPAHAAGSSDQSLLDWICSMCQAVNFSRRLECYQCSTIRAPDVKRVTAGPEGPSSVLKVSNIDPHTTEDVLHGLFAKHVPVKEVRLVRDKYIGEPRGFCFVQFHSLADAGRSLQLFQAAAAMSAYTDWAPKDIDEAALQAALSVNAADNSQAEQALPETSAAATEVQAASGFAYDSTSGYYHDCSSGYYYDANTGLYFVTESQQWLGLDPATGHFYDPAQQSADPAGEAAQSTTGAFAADGQVAAAQQQSLADLQAPEATYQIKKAPAKNRGAIIGSAPKLNSEGLLAAARAAQEKEERQRAQEAKERAKAAAAAKRAQQQKQPQGVMQQQHEPPRGNQGAPATAAVSMPQGPVRGVIRSSGRWNKQT</sequence>
<evidence type="ECO:0000256" key="3">
    <source>
        <dbReference type="ARBA" id="ARBA00022771"/>
    </source>
</evidence>
<feature type="domain" description="RRM" evidence="9">
    <location>
        <begin position="263"/>
        <end position="357"/>
    </location>
</feature>
<feature type="region of interest" description="Disordered" evidence="8">
    <location>
        <begin position="1"/>
        <end position="32"/>
    </location>
</feature>
<keyword evidence="4" id="KW-0862">Zinc</keyword>
<dbReference type="InterPro" id="IPR000504">
    <property type="entry name" value="RRM_dom"/>
</dbReference>
<evidence type="ECO:0000256" key="5">
    <source>
        <dbReference type="ARBA" id="ARBA00023242"/>
    </source>
</evidence>
<dbReference type="Proteomes" id="UP000007264">
    <property type="component" value="Unassembled WGS sequence"/>
</dbReference>
<dbReference type="Pfam" id="PF17780">
    <property type="entry name" value="OCRE"/>
    <property type="match status" value="1"/>
</dbReference>
<protein>
    <recommendedName>
        <fullName evidence="13">RNA-binding domain-containing protein</fullName>
    </recommendedName>
</protein>
<dbReference type="Gene3D" id="4.10.1060.10">
    <property type="entry name" value="Zinc finger, RanBP2-type"/>
    <property type="match status" value="1"/>
</dbReference>
<keyword evidence="2" id="KW-0479">Metal-binding</keyword>
<evidence type="ECO:0008006" key="13">
    <source>
        <dbReference type="Google" id="ProtNLM"/>
    </source>
</evidence>
<evidence type="ECO:0000256" key="1">
    <source>
        <dbReference type="ARBA" id="ARBA00004123"/>
    </source>
</evidence>
<dbReference type="InterPro" id="IPR001876">
    <property type="entry name" value="Znf_RanBP2"/>
</dbReference>
<dbReference type="Gene3D" id="3.30.70.330">
    <property type="match status" value="2"/>
</dbReference>
<evidence type="ECO:0000256" key="2">
    <source>
        <dbReference type="ARBA" id="ARBA00022723"/>
    </source>
</evidence>